<organism evidence="13 14">
    <name type="scientific">Phialocephala subalpina</name>
    <dbReference type="NCBI Taxonomy" id="576137"/>
    <lineage>
        <taxon>Eukaryota</taxon>
        <taxon>Fungi</taxon>
        <taxon>Dikarya</taxon>
        <taxon>Ascomycota</taxon>
        <taxon>Pezizomycotina</taxon>
        <taxon>Leotiomycetes</taxon>
        <taxon>Helotiales</taxon>
        <taxon>Mollisiaceae</taxon>
        <taxon>Phialocephala</taxon>
        <taxon>Phialocephala fortinii species complex</taxon>
    </lineage>
</organism>
<evidence type="ECO:0000256" key="8">
    <source>
        <dbReference type="ARBA" id="ARBA00038159"/>
    </source>
</evidence>
<feature type="compositionally biased region" description="Low complexity" evidence="10">
    <location>
        <begin position="147"/>
        <end position="163"/>
    </location>
</feature>
<comment type="subcellular location">
    <subcellularLocation>
        <location evidence="1">Membrane</location>
        <topology evidence="1">Single-pass type I membrane protein</topology>
    </subcellularLocation>
</comment>
<evidence type="ECO:0000256" key="2">
    <source>
        <dbReference type="ARBA" id="ARBA00022692"/>
    </source>
</evidence>
<dbReference type="PANTHER" id="PTHR35518:SF2">
    <property type="entry name" value="MAINTENANCE OF TELOMERE CAPPING PROTEIN 6"/>
    <property type="match status" value="1"/>
</dbReference>
<comment type="similarity">
    <text evidence="8">Belongs to the MTC6 family.</text>
</comment>
<keyword evidence="4 11" id="KW-1133">Transmembrane helix</keyword>
<keyword evidence="6" id="KW-0325">Glycoprotein</keyword>
<sequence length="641" mass="69794">MSENFSPAAGAEPQPPYTTVFLSQRDLGLRVPINYVTTPGVSFSAACFPFLRYEDDNSADCLSNLLASGFRRFEIDLYWDEGRNVWSFCPVQIPSSVPNTEPASTTTLGVGSSSIAGLTSLALTSSAVTSSGTARVSARQVTSGTDTESAATPTSTLSTTSASSLGETLPSIAVLPNTSNEPLIQIGPFVCTSTINLSTLTSQLYNYIQNTQNTLSASLVYVTINLHAAASTLAPASPAPSPSTLPTLPNYIGTQFTGNLSSYLYTPSNLRSDRANLNGSWYQVSEEYRPVSDYYFTETIENDIVVTGDGWPSESYMEFQKGRRLLLGWGHIDPQIAGYNFTADAGLIFPNGYIQDLQTDINATGEGKVTQGCFLRKSTDDLSQVNSSWAMTSDLSSFPYPTSSTSDLFPLLNLTSNETNCGISPLLNATLLNVTARDNFIPYQNYSYAAIWSWALGEPKSYNNSGVDNSSLYRCATANIDLLGRWVVADCSQKYYAACRAQGQPYNWTITTYPISYTYADQACQDGYTFAAPRTALENTYLNQAMRDSHRDNSAWVDFNSLDVNMCWTVGGPNATCPYTDTLAQEDDFRKRVILVPTVAAVIVLIITALTIFAKAVGNKKSTRRRKRRADNGFIYEGVPS</sequence>
<feature type="region of interest" description="Disordered" evidence="10">
    <location>
        <begin position="138"/>
        <end position="163"/>
    </location>
</feature>
<gene>
    <name evidence="13" type="ORF">PAC_12328</name>
</gene>
<protein>
    <recommendedName>
        <fullName evidence="9">Maintenance of telomere capping protein 6</fullName>
    </recommendedName>
</protein>
<proteinExistence type="inferred from homology"/>
<keyword evidence="2 11" id="KW-0812">Transmembrane</keyword>
<dbReference type="OrthoDB" id="5573651at2759"/>
<dbReference type="PANTHER" id="PTHR35518">
    <property type="entry name" value="MAINTENANCE OF TELOMOERE CAPPING"/>
    <property type="match status" value="1"/>
</dbReference>
<dbReference type="Proteomes" id="UP000184330">
    <property type="component" value="Unassembled WGS sequence"/>
</dbReference>
<evidence type="ECO:0000256" key="6">
    <source>
        <dbReference type="ARBA" id="ARBA00023180"/>
    </source>
</evidence>
<comment type="function">
    <text evidence="7">May be involved in telomere capping.</text>
</comment>
<evidence type="ECO:0000256" key="5">
    <source>
        <dbReference type="ARBA" id="ARBA00023136"/>
    </source>
</evidence>
<dbReference type="EMBL" id="FJOG01000020">
    <property type="protein sequence ID" value="CZR62431.1"/>
    <property type="molecule type" value="Genomic_DNA"/>
</dbReference>
<dbReference type="SUPFAM" id="SSF56436">
    <property type="entry name" value="C-type lectin-like"/>
    <property type="match status" value="1"/>
</dbReference>
<dbReference type="GO" id="GO:0030246">
    <property type="term" value="F:carbohydrate binding"/>
    <property type="evidence" value="ECO:0007669"/>
    <property type="project" value="UniProtKB-KW"/>
</dbReference>
<keyword evidence="14" id="KW-1185">Reference proteome</keyword>
<dbReference type="STRING" id="576137.A0A1L7XBN1"/>
<keyword evidence="3" id="KW-0732">Signal</keyword>
<dbReference type="InterPro" id="IPR057530">
    <property type="entry name" value="TIM-barrel_MTC6"/>
</dbReference>
<evidence type="ECO:0000313" key="14">
    <source>
        <dbReference type="Proteomes" id="UP000184330"/>
    </source>
</evidence>
<evidence type="ECO:0000256" key="3">
    <source>
        <dbReference type="ARBA" id="ARBA00022729"/>
    </source>
</evidence>
<keyword evidence="13" id="KW-0430">Lectin</keyword>
<accession>A0A1L7XBN1</accession>
<dbReference type="Pfam" id="PF25506">
    <property type="entry name" value="TIM-barrel_MTC6"/>
    <property type="match status" value="1"/>
</dbReference>
<reference evidence="13 14" key="1">
    <citation type="submission" date="2016-03" db="EMBL/GenBank/DDBJ databases">
        <authorList>
            <person name="Ploux O."/>
        </authorList>
    </citation>
    <scope>NUCLEOTIDE SEQUENCE [LARGE SCALE GENOMIC DNA]</scope>
    <source>
        <strain evidence="13 14">UAMH 11012</strain>
    </source>
</reference>
<evidence type="ECO:0000256" key="11">
    <source>
        <dbReference type="SAM" id="Phobius"/>
    </source>
</evidence>
<evidence type="ECO:0000256" key="10">
    <source>
        <dbReference type="SAM" id="MobiDB-lite"/>
    </source>
</evidence>
<evidence type="ECO:0000313" key="13">
    <source>
        <dbReference type="EMBL" id="CZR62431.1"/>
    </source>
</evidence>
<keyword evidence="5 11" id="KW-0472">Membrane</keyword>
<dbReference type="AlphaFoldDB" id="A0A1L7XBN1"/>
<evidence type="ECO:0000256" key="9">
    <source>
        <dbReference type="ARBA" id="ARBA00039865"/>
    </source>
</evidence>
<evidence type="ECO:0000256" key="7">
    <source>
        <dbReference type="ARBA" id="ARBA00037703"/>
    </source>
</evidence>
<evidence type="ECO:0000256" key="1">
    <source>
        <dbReference type="ARBA" id="ARBA00004479"/>
    </source>
</evidence>
<dbReference type="InterPro" id="IPR051008">
    <property type="entry name" value="Telomere_Capping_Maintenance"/>
</dbReference>
<name>A0A1L7XBN1_9HELO</name>
<feature type="domain" description="MTC6 partial TIM-barrel" evidence="12">
    <location>
        <begin position="18"/>
        <end position="441"/>
    </location>
</feature>
<feature type="transmembrane region" description="Helical" evidence="11">
    <location>
        <begin position="594"/>
        <end position="618"/>
    </location>
</feature>
<dbReference type="InterPro" id="IPR016187">
    <property type="entry name" value="CTDL_fold"/>
</dbReference>
<evidence type="ECO:0000256" key="4">
    <source>
        <dbReference type="ARBA" id="ARBA00022989"/>
    </source>
</evidence>
<evidence type="ECO:0000259" key="12">
    <source>
        <dbReference type="Pfam" id="PF25506"/>
    </source>
</evidence>
<dbReference type="GO" id="GO:0016020">
    <property type="term" value="C:membrane"/>
    <property type="evidence" value="ECO:0007669"/>
    <property type="project" value="UniProtKB-SubCell"/>
</dbReference>